<evidence type="ECO:0008006" key="3">
    <source>
        <dbReference type="Google" id="ProtNLM"/>
    </source>
</evidence>
<dbReference type="Proteomes" id="UP001215598">
    <property type="component" value="Unassembled WGS sequence"/>
</dbReference>
<name>A0AAD7NSM0_9AGAR</name>
<dbReference type="Gene3D" id="2.120.10.30">
    <property type="entry name" value="TolB, C-terminal domain"/>
    <property type="match status" value="1"/>
</dbReference>
<dbReference type="InterPro" id="IPR011042">
    <property type="entry name" value="6-blade_b-propeller_TolB-like"/>
</dbReference>
<comment type="caution">
    <text evidence="1">The sequence shown here is derived from an EMBL/GenBank/DDBJ whole genome shotgun (WGS) entry which is preliminary data.</text>
</comment>
<sequence length="392" mass="42713">MKSYSWLGVLAVSMLVWRSHRALTYILLKRESPTAHYAQGNADAKCVLRTAPEMNFCEDAAFWELYSDASANSTRREVIVTCDPGRKEWNTVLGPLRNPEPHGGLWVLSTEDDAAPKRLTLQNYPPGHDFHPLGLAISPSYENGPSNVYVVNHARQRTYIEQFTLNPALPGVATHIRTLSSPYFVSPNSIALTSPHSFYVTNDHLFTRRHWPILPIVETILGLPFGWVSHISLDPNPDAATPIIGHAFAALFVNFANGVSISPSGLQVAVASTGLARVEIYARDSASNALTHTRTVPVPFFPDNLEFDAAGALIVAGHPHFPSLLKVKADLTAEKVAPSWVVSVGDELEGVETLFRSDGTVFSSSSTGLRDPAGALYVTGLYESGMLVCQPQ</sequence>
<organism evidence="1 2">
    <name type="scientific">Mycena metata</name>
    <dbReference type="NCBI Taxonomy" id="1033252"/>
    <lineage>
        <taxon>Eukaryota</taxon>
        <taxon>Fungi</taxon>
        <taxon>Dikarya</taxon>
        <taxon>Basidiomycota</taxon>
        <taxon>Agaricomycotina</taxon>
        <taxon>Agaricomycetes</taxon>
        <taxon>Agaricomycetidae</taxon>
        <taxon>Agaricales</taxon>
        <taxon>Marasmiineae</taxon>
        <taxon>Mycenaceae</taxon>
        <taxon>Mycena</taxon>
    </lineage>
</organism>
<reference evidence="1" key="1">
    <citation type="submission" date="2023-03" db="EMBL/GenBank/DDBJ databases">
        <title>Massive genome expansion in bonnet fungi (Mycena s.s.) driven by repeated elements and novel gene families across ecological guilds.</title>
        <authorList>
            <consortium name="Lawrence Berkeley National Laboratory"/>
            <person name="Harder C.B."/>
            <person name="Miyauchi S."/>
            <person name="Viragh M."/>
            <person name="Kuo A."/>
            <person name="Thoen E."/>
            <person name="Andreopoulos B."/>
            <person name="Lu D."/>
            <person name="Skrede I."/>
            <person name="Drula E."/>
            <person name="Henrissat B."/>
            <person name="Morin E."/>
            <person name="Kohler A."/>
            <person name="Barry K."/>
            <person name="LaButti K."/>
            <person name="Morin E."/>
            <person name="Salamov A."/>
            <person name="Lipzen A."/>
            <person name="Mereny Z."/>
            <person name="Hegedus B."/>
            <person name="Baldrian P."/>
            <person name="Stursova M."/>
            <person name="Weitz H."/>
            <person name="Taylor A."/>
            <person name="Grigoriev I.V."/>
            <person name="Nagy L.G."/>
            <person name="Martin F."/>
            <person name="Kauserud H."/>
        </authorList>
    </citation>
    <scope>NUCLEOTIDE SEQUENCE</scope>
    <source>
        <strain evidence="1">CBHHK182m</strain>
    </source>
</reference>
<dbReference type="AlphaFoldDB" id="A0AAD7NSM0"/>
<proteinExistence type="predicted"/>
<dbReference type="SUPFAM" id="SSF63829">
    <property type="entry name" value="Calcium-dependent phosphotriesterase"/>
    <property type="match status" value="1"/>
</dbReference>
<dbReference type="PANTHER" id="PTHR11799:SF30">
    <property type="entry name" value="SERUM PARAOXONASE_ARYLESTERASE 2"/>
    <property type="match status" value="1"/>
</dbReference>
<keyword evidence="2" id="KW-1185">Reference proteome</keyword>
<gene>
    <name evidence="1" type="ORF">B0H16DRAFT_1409170</name>
</gene>
<evidence type="ECO:0000313" key="2">
    <source>
        <dbReference type="Proteomes" id="UP001215598"/>
    </source>
</evidence>
<dbReference type="EMBL" id="JARKIB010000013">
    <property type="protein sequence ID" value="KAJ7773228.1"/>
    <property type="molecule type" value="Genomic_DNA"/>
</dbReference>
<protein>
    <recommendedName>
        <fullName evidence="3">Calcium-dependent phosphotriesterase</fullName>
    </recommendedName>
</protein>
<evidence type="ECO:0000313" key="1">
    <source>
        <dbReference type="EMBL" id="KAJ7773228.1"/>
    </source>
</evidence>
<dbReference type="PANTHER" id="PTHR11799">
    <property type="entry name" value="PARAOXONASE"/>
    <property type="match status" value="1"/>
</dbReference>
<accession>A0AAD7NSM0</accession>
<dbReference type="InterPro" id="IPR051288">
    <property type="entry name" value="Serum_paraoxonase/arylesterase"/>
</dbReference>